<dbReference type="GO" id="GO:0030245">
    <property type="term" value="P:cellulose catabolic process"/>
    <property type="evidence" value="ECO:0007669"/>
    <property type="project" value="UniProtKB-KW"/>
</dbReference>
<keyword evidence="2" id="KW-0732">Signal</keyword>
<dbReference type="PROSITE" id="PS00659">
    <property type="entry name" value="GLYCOSYL_HYDROL_F5"/>
    <property type="match status" value="1"/>
</dbReference>
<evidence type="ECO:0000256" key="9">
    <source>
        <dbReference type="SAM" id="MobiDB-lite"/>
    </source>
</evidence>
<name>A0A4D4LJ25_STRAX</name>
<sequence length="530" mass="56575">MTPLFFAVTWRYLPQHQWERFHQSTRLSTARPSCEESLMRHPPRSALLLVAGAVALIGSAVVPVVTASGATTPACTVEYAVTSQWDAGFQGGVKITNNMAALSSWRLTFDFAGGQKVTQGWNAKWSQSGTTVTAANESYNGSLGSGASVSAGFLASWSGSNAVPTSFKLNGTTCNVEAEPSPSPSPSDPPATGAAPKLHVSGNKLVDADGKTRRLLGVNRSGGEFMCVQGYGIFDGPVDDAAVKAIADWKANTVRIPLNEECWLGLSNIKPEYGGANYIAAVKDLVARVEAHGMTPVVELHWTYGQYTGNSAGCSDVHATCQKPMPDAQYTPSFWASVASTFKDDAAVAFDLFNEPYPDRATSTTTQAWQCWRDGGTCPGITYEVAGMQDLVDAVRGTGAKNLILAGGLAYSNDLSQWLTYKPTDATGNLVAAYHVYNFNTCASETCWNSTLAPVAAQVPLVAGEIGENTCSHSFIDTVMKWFDDRGLSYLGWTWNTWDCSSGPSLISNYDGTPTSFGIGLRDHLRALNG</sequence>
<dbReference type="GO" id="GO:0008810">
    <property type="term" value="F:cellulase activity"/>
    <property type="evidence" value="ECO:0007669"/>
    <property type="project" value="UniProtKB-EC"/>
</dbReference>
<dbReference type="SMART" id="SM00637">
    <property type="entry name" value="CBD_II"/>
    <property type="match status" value="1"/>
</dbReference>
<organism evidence="11 14">
    <name type="scientific">Streptomyces avermitilis</name>
    <dbReference type="NCBI Taxonomy" id="33903"/>
    <lineage>
        <taxon>Bacteria</taxon>
        <taxon>Bacillati</taxon>
        <taxon>Actinomycetota</taxon>
        <taxon>Actinomycetes</taxon>
        <taxon>Kitasatosporales</taxon>
        <taxon>Streptomycetaceae</taxon>
        <taxon>Streptomyces</taxon>
    </lineage>
</organism>
<evidence type="ECO:0000313" key="14">
    <source>
        <dbReference type="Proteomes" id="UP000302139"/>
    </source>
</evidence>
<dbReference type="InterPro" id="IPR017853">
    <property type="entry name" value="GH"/>
</dbReference>
<keyword evidence="3 8" id="KW-0378">Hydrolase</keyword>
<dbReference type="Proteomes" id="UP000302139">
    <property type="component" value="Unassembled WGS sequence"/>
</dbReference>
<evidence type="ECO:0000256" key="1">
    <source>
        <dbReference type="ARBA" id="ARBA00000966"/>
    </source>
</evidence>
<keyword evidence="7 8" id="KW-0624">Polysaccharide degradation</keyword>
<evidence type="ECO:0000256" key="6">
    <source>
        <dbReference type="ARBA" id="ARBA00023295"/>
    </source>
</evidence>
<evidence type="ECO:0000256" key="3">
    <source>
        <dbReference type="ARBA" id="ARBA00022801"/>
    </source>
</evidence>
<dbReference type="PANTHER" id="PTHR34142:SF1">
    <property type="entry name" value="GLYCOSIDE HYDROLASE FAMILY 5 DOMAIN-CONTAINING PROTEIN"/>
    <property type="match status" value="1"/>
</dbReference>
<evidence type="ECO:0000256" key="2">
    <source>
        <dbReference type="ARBA" id="ARBA00022729"/>
    </source>
</evidence>
<keyword evidence="6 8" id="KW-0326">Glycosidase</keyword>
<dbReference type="Proteomes" id="UP000299211">
    <property type="component" value="Unassembled WGS sequence"/>
</dbReference>
<dbReference type="Gene3D" id="2.60.40.290">
    <property type="match status" value="1"/>
</dbReference>
<accession>A0A4D4LJ25</accession>
<reference evidence="12 13" key="1">
    <citation type="submission" date="2019-04" db="EMBL/GenBank/DDBJ databases">
        <title>Draft genome sequences of Streptomyces avermitilis ATCC 31267.</title>
        <authorList>
            <person name="Komaki H."/>
            <person name="Tamura T."/>
            <person name="Hosoyama A."/>
        </authorList>
    </citation>
    <scope>NUCLEOTIDE SEQUENCE [LARGE SCALE GENOMIC DNA]</scope>
    <source>
        <strain evidence="12 13">ATCC 31267</strain>
    </source>
</reference>
<comment type="caution">
    <text evidence="11">The sequence shown here is derived from an EMBL/GenBank/DDBJ whole genome shotgun (WGS) entry which is preliminary data.</text>
</comment>
<dbReference type="InterPro" id="IPR018087">
    <property type="entry name" value="Glyco_hydro_5_CS"/>
</dbReference>
<comment type="similarity">
    <text evidence="8">Belongs to the glycosyl hydrolase 5 (cellulase A) family.</text>
</comment>
<evidence type="ECO:0000256" key="7">
    <source>
        <dbReference type="ARBA" id="ARBA00023326"/>
    </source>
</evidence>
<feature type="domain" description="CBM2" evidence="10">
    <location>
        <begin position="68"/>
        <end position="177"/>
    </location>
</feature>
<dbReference type="InterPro" id="IPR012291">
    <property type="entry name" value="CBM2_carb-bd_dom_sf"/>
</dbReference>
<reference evidence="11 14" key="2">
    <citation type="submission" date="2019-04" db="EMBL/GenBank/DDBJ databases">
        <title>Draft genome sequences of Streptomyces avermitilis NBRC 14893.</title>
        <authorList>
            <person name="Komaki H."/>
            <person name="Tamura T."/>
            <person name="Hosoyama A."/>
        </authorList>
    </citation>
    <scope>NUCLEOTIDE SEQUENCE [LARGE SCALE GENOMIC DNA]</scope>
    <source>
        <strain evidence="11 14">NBRC 14893</strain>
    </source>
</reference>
<dbReference type="SUPFAM" id="SSF51445">
    <property type="entry name" value="(Trans)glycosidases"/>
    <property type="match status" value="1"/>
</dbReference>
<evidence type="ECO:0000256" key="8">
    <source>
        <dbReference type="RuleBase" id="RU361153"/>
    </source>
</evidence>
<evidence type="ECO:0000313" key="11">
    <source>
        <dbReference type="EMBL" id="GDY61601.1"/>
    </source>
</evidence>
<feature type="region of interest" description="Disordered" evidence="9">
    <location>
        <begin position="173"/>
        <end position="198"/>
    </location>
</feature>
<dbReference type="Gene3D" id="3.20.20.80">
    <property type="entry name" value="Glycosidases"/>
    <property type="match status" value="1"/>
</dbReference>
<gene>
    <name evidence="11" type="ORF">SAV14893_009940</name>
    <name evidence="12" type="ORF">SAV31267_077790</name>
</gene>
<dbReference type="AlphaFoldDB" id="A0A4D4LJ25"/>
<dbReference type="PANTHER" id="PTHR34142">
    <property type="entry name" value="ENDO-BETA-1,4-GLUCANASE A"/>
    <property type="match status" value="1"/>
</dbReference>
<dbReference type="EMBL" id="BJHY01000001">
    <property type="protein sequence ID" value="GDY78294.1"/>
    <property type="molecule type" value="Genomic_DNA"/>
</dbReference>
<comment type="catalytic activity">
    <reaction evidence="1 8">
        <text>Endohydrolysis of (1-&gt;4)-beta-D-glucosidic linkages in cellulose, lichenin and cereal beta-D-glucans.</text>
        <dbReference type="EC" id="3.2.1.4"/>
    </reaction>
</comment>
<dbReference type="EMBL" id="BJHX01000001">
    <property type="protein sequence ID" value="GDY61601.1"/>
    <property type="molecule type" value="Genomic_DNA"/>
</dbReference>
<evidence type="ECO:0000259" key="10">
    <source>
        <dbReference type="PROSITE" id="PS51173"/>
    </source>
</evidence>
<dbReference type="InterPro" id="IPR008965">
    <property type="entry name" value="CBM2/CBM3_carb-bd_dom_sf"/>
</dbReference>
<dbReference type="InterPro" id="IPR001547">
    <property type="entry name" value="Glyco_hydro_5"/>
</dbReference>
<dbReference type="SUPFAM" id="SSF49384">
    <property type="entry name" value="Carbohydrate-binding domain"/>
    <property type="match status" value="1"/>
</dbReference>
<evidence type="ECO:0000313" key="13">
    <source>
        <dbReference type="Proteomes" id="UP000299211"/>
    </source>
</evidence>
<dbReference type="EC" id="3.2.1.4" evidence="8"/>
<evidence type="ECO:0000256" key="4">
    <source>
        <dbReference type="ARBA" id="ARBA00023001"/>
    </source>
</evidence>
<dbReference type="InterPro" id="IPR001919">
    <property type="entry name" value="CBD2"/>
</dbReference>
<proteinExistence type="inferred from homology"/>
<dbReference type="GO" id="GO:0030247">
    <property type="term" value="F:polysaccharide binding"/>
    <property type="evidence" value="ECO:0007669"/>
    <property type="project" value="UniProtKB-UniRule"/>
</dbReference>
<protein>
    <recommendedName>
        <fullName evidence="8">Endoglucanase</fullName>
        <ecNumber evidence="8">3.2.1.4</ecNumber>
    </recommendedName>
</protein>
<dbReference type="PROSITE" id="PS51173">
    <property type="entry name" value="CBM2"/>
    <property type="match status" value="1"/>
</dbReference>
<keyword evidence="4 8" id="KW-0136">Cellulose degradation</keyword>
<dbReference type="Pfam" id="PF00553">
    <property type="entry name" value="CBM_2"/>
    <property type="match status" value="1"/>
</dbReference>
<evidence type="ECO:0000256" key="5">
    <source>
        <dbReference type="ARBA" id="ARBA00023277"/>
    </source>
</evidence>
<dbReference type="STRING" id="33903.AQJ43_07230"/>
<evidence type="ECO:0000313" key="12">
    <source>
        <dbReference type="EMBL" id="GDY78294.1"/>
    </source>
</evidence>
<dbReference type="Pfam" id="PF00150">
    <property type="entry name" value="Cellulase"/>
    <property type="match status" value="1"/>
</dbReference>
<keyword evidence="5 8" id="KW-0119">Carbohydrate metabolism</keyword>